<comment type="caution">
    <text evidence="2">The sequence shown here is derived from an EMBL/GenBank/DDBJ whole genome shotgun (WGS) entry which is preliminary data.</text>
</comment>
<keyword evidence="3" id="KW-1185">Reference proteome</keyword>
<evidence type="ECO:0000256" key="1">
    <source>
        <dbReference type="SAM" id="Phobius"/>
    </source>
</evidence>
<dbReference type="OrthoDB" id="2971688at2"/>
<dbReference type="eggNOG" id="ENOG5033KUS">
    <property type="taxonomic scope" value="Bacteria"/>
</dbReference>
<dbReference type="EMBL" id="AVPG01000016">
    <property type="protein sequence ID" value="KGX86082.1"/>
    <property type="molecule type" value="Genomic_DNA"/>
</dbReference>
<organism evidence="2 3">
    <name type="scientific">Pontibacillus litoralis JSM 072002</name>
    <dbReference type="NCBI Taxonomy" id="1385512"/>
    <lineage>
        <taxon>Bacteria</taxon>
        <taxon>Bacillati</taxon>
        <taxon>Bacillota</taxon>
        <taxon>Bacilli</taxon>
        <taxon>Bacillales</taxon>
        <taxon>Bacillaceae</taxon>
        <taxon>Pontibacillus</taxon>
    </lineage>
</organism>
<feature type="transmembrane region" description="Helical" evidence="1">
    <location>
        <begin position="9"/>
        <end position="32"/>
    </location>
</feature>
<feature type="transmembrane region" description="Helical" evidence="1">
    <location>
        <begin position="71"/>
        <end position="94"/>
    </location>
</feature>
<reference evidence="2 3" key="1">
    <citation type="submission" date="2013-08" db="EMBL/GenBank/DDBJ databases">
        <authorList>
            <person name="Huang J."/>
            <person name="Wang G."/>
        </authorList>
    </citation>
    <scope>NUCLEOTIDE SEQUENCE [LARGE SCALE GENOMIC DNA]</scope>
    <source>
        <strain evidence="2 3">JSM 072002</strain>
    </source>
</reference>
<dbReference type="RefSeq" id="WP_036834761.1">
    <property type="nucleotide sequence ID" value="NZ_AVPG01000016.1"/>
</dbReference>
<evidence type="ECO:0000313" key="3">
    <source>
        <dbReference type="Proteomes" id="UP000030401"/>
    </source>
</evidence>
<feature type="transmembrane region" description="Helical" evidence="1">
    <location>
        <begin position="38"/>
        <end position="59"/>
    </location>
</feature>
<sequence length="139" mass="15936">MKKFYLEALIVSALVGVCIRAVVLLMMGQSLFTSVENYFYSAVIAIVSCTISFLVHVNVLTNSRYSFVTKYVISSILIVSIYVIGNLYVGGMYVFYQIQFYSYGAAIVLISLPLIYYFNKRMIRFNDFLQLKKSQHVKE</sequence>
<keyword evidence="1" id="KW-0472">Membrane</keyword>
<accession>A0A0A5HR45</accession>
<name>A0A0A5HR45_9BACI</name>
<dbReference type="STRING" id="1385512.N784_05840"/>
<gene>
    <name evidence="2" type="ORF">N784_05840</name>
</gene>
<dbReference type="Proteomes" id="UP000030401">
    <property type="component" value="Unassembled WGS sequence"/>
</dbReference>
<proteinExistence type="predicted"/>
<protein>
    <submittedName>
        <fullName evidence="2">Uncharacterized protein</fullName>
    </submittedName>
</protein>
<keyword evidence="1" id="KW-0812">Transmembrane</keyword>
<feature type="transmembrane region" description="Helical" evidence="1">
    <location>
        <begin position="100"/>
        <end position="118"/>
    </location>
</feature>
<dbReference type="AlphaFoldDB" id="A0A0A5HR45"/>
<keyword evidence="1" id="KW-1133">Transmembrane helix</keyword>
<evidence type="ECO:0000313" key="2">
    <source>
        <dbReference type="EMBL" id="KGX86082.1"/>
    </source>
</evidence>